<dbReference type="AlphaFoldDB" id="A0A9D3Y8U7"/>
<evidence type="ECO:0000313" key="9">
    <source>
        <dbReference type="EMBL" id="KAH3695958.1"/>
    </source>
</evidence>
<dbReference type="GO" id="GO:0003682">
    <property type="term" value="F:chromatin binding"/>
    <property type="evidence" value="ECO:0007669"/>
    <property type="project" value="TreeGrafter"/>
</dbReference>
<feature type="region of interest" description="Disordered" evidence="8">
    <location>
        <begin position="68"/>
        <end position="93"/>
    </location>
</feature>
<dbReference type="PANTHER" id="PTHR12172:SF0">
    <property type="entry name" value="CELL CYCLE CHECKPOINT PROTEIN RAD17"/>
    <property type="match status" value="1"/>
</dbReference>
<dbReference type="GO" id="GO:0005634">
    <property type="term" value="C:nucleus"/>
    <property type="evidence" value="ECO:0007669"/>
    <property type="project" value="UniProtKB-SubCell"/>
</dbReference>
<evidence type="ECO:0000256" key="1">
    <source>
        <dbReference type="ARBA" id="ARBA00004123"/>
    </source>
</evidence>
<dbReference type="SUPFAM" id="SSF52540">
    <property type="entry name" value="P-loop containing nucleoside triphosphate hydrolases"/>
    <property type="match status" value="1"/>
</dbReference>
<dbReference type="Pfam" id="PF03215">
    <property type="entry name" value="Rad17"/>
    <property type="match status" value="1"/>
</dbReference>
<dbReference type="Proteomes" id="UP000828390">
    <property type="component" value="Unassembled WGS sequence"/>
</dbReference>
<dbReference type="InterPro" id="IPR004582">
    <property type="entry name" value="Checkpoint_prot_Rad17_Rad24"/>
</dbReference>
<reference evidence="9" key="2">
    <citation type="submission" date="2020-11" db="EMBL/GenBank/DDBJ databases">
        <authorList>
            <person name="McCartney M.A."/>
            <person name="Auch B."/>
            <person name="Kono T."/>
            <person name="Mallez S."/>
            <person name="Becker A."/>
            <person name="Gohl D.M."/>
            <person name="Silverstein K.A.T."/>
            <person name="Koren S."/>
            <person name="Bechman K.B."/>
            <person name="Herman A."/>
            <person name="Abrahante J.E."/>
            <person name="Garbe J."/>
        </authorList>
    </citation>
    <scope>NUCLEOTIDE SEQUENCE</scope>
    <source>
        <strain evidence="9">Duluth1</strain>
        <tissue evidence="9">Whole animal</tissue>
    </source>
</reference>
<dbReference type="FunFam" id="3.40.50.300:FF:001661">
    <property type="entry name" value="RAD17 checkpoint clamp loader component"/>
    <property type="match status" value="1"/>
</dbReference>
<evidence type="ECO:0000256" key="4">
    <source>
        <dbReference type="ARBA" id="ARBA00022763"/>
    </source>
</evidence>
<evidence type="ECO:0000313" key="10">
    <source>
        <dbReference type="Proteomes" id="UP000828390"/>
    </source>
</evidence>
<keyword evidence="6" id="KW-0539">Nucleus</keyword>
<feature type="non-terminal residue" evidence="9">
    <location>
        <position position="477"/>
    </location>
</feature>
<evidence type="ECO:0000256" key="7">
    <source>
        <dbReference type="ARBA" id="ARBA00023306"/>
    </source>
</evidence>
<keyword evidence="3" id="KW-0547">Nucleotide-binding</keyword>
<keyword evidence="10" id="KW-1185">Reference proteome</keyword>
<accession>A0A9D3Y8U7</accession>
<reference evidence="9" key="1">
    <citation type="journal article" date="2019" name="bioRxiv">
        <title>The Genome of the Zebra Mussel, Dreissena polymorpha: A Resource for Invasive Species Research.</title>
        <authorList>
            <person name="McCartney M.A."/>
            <person name="Auch B."/>
            <person name="Kono T."/>
            <person name="Mallez S."/>
            <person name="Zhang Y."/>
            <person name="Obille A."/>
            <person name="Becker A."/>
            <person name="Abrahante J.E."/>
            <person name="Garbe J."/>
            <person name="Badalamenti J.P."/>
            <person name="Herman A."/>
            <person name="Mangelson H."/>
            <person name="Liachko I."/>
            <person name="Sullivan S."/>
            <person name="Sone E.D."/>
            <person name="Koren S."/>
            <person name="Silverstein K.A.T."/>
            <person name="Beckman K.B."/>
            <person name="Gohl D.M."/>
        </authorList>
    </citation>
    <scope>NUCLEOTIDE SEQUENCE</scope>
    <source>
        <strain evidence="9">Duluth1</strain>
        <tissue evidence="9">Whole animal</tissue>
    </source>
</reference>
<comment type="caution">
    <text evidence="9">The sequence shown here is derived from an EMBL/GenBank/DDBJ whole genome shotgun (WGS) entry which is preliminary data.</text>
</comment>
<dbReference type="GO" id="GO:0000077">
    <property type="term" value="P:DNA damage checkpoint signaling"/>
    <property type="evidence" value="ECO:0007669"/>
    <property type="project" value="TreeGrafter"/>
</dbReference>
<evidence type="ECO:0000256" key="8">
    <source>
        <dbReference type="SAM" id="MobiDB-lite"/>
    </source>
</evidence>
<dbReference type="GO" id="GO:0006281">
    <property type="term" value="P:DNA repair"/>
    <property type="evidence" value="ECO:0007669"/>
    <property type="project" value="InterPro"/>
</dbReference>
<dbReference type="GO" id="GO:0033314">
    <property type="term" value="P:mitotic DNA replication checkpoint signaling"/>
    <property type="evidence" value="ECO:0007669"/>
    <property type="project" value="TreeGrafter"/>
</dbReference>
<keyword evidence="4" id="KW-0227">DNA damage</keyword>
<evidence type="ECO:0000256" key="5">
    <source>
        <dbReference type="ARBA" id="ARBA00022840"/>
    </source>
</evidence>
<dbReference type="Gene3D" id="3.40.50.300">
    <property type="entry name" value="P-loop containing nucleotide triphosphate hydrolases"/>
    <property type="match status" value="1"/>
</dbReference>
<sequence length="477" mass="52508">MIKKQAKLTSLWADSDDDDDCMIIDPLPNTCSTTKKPANVSIVNVSSTKKPTQWVASAFDGFDDFTASASQTKNKPPAGGKTTSTQAPGAKRSFEQMMTAGKGKTAKNTVSRRANTLPETNMWSEKYAPSTQADLAVHKKKIGEVEQWLEEHLRHKKLPPILLLTGPAGVGKTATVRVLAKQFNFELHEWANPLAGDQFDGGMQNNDWKSRGRLEASISSSQVSQFQEFLLRANKYNTLDIFGGSGGVASRRLVMVEDFPNIFYRDAEPFHEILRRYSQTGGSPLVFIVSDSTSGESTERLLFPKDVQSRLHITNISFNLVAMTSMTKILTKIATDESQKGSHMFTVPSKSVIESIAMASAGDIRGAINAMQFACLKDTCDLASAMDNRKPKQPIKKTGSNASVKRATGAKRSLSKTSSFQKEEELLVIGGRDTSLFLFRAIGKILYCKRDEPSSDMTQLPPHLAHCYRDPLQVDPE</sequence>
<dbReference type="InterPro" id="IPR027417">
    <property type="entry name" value="P-loop_NTPase"/>
</dbReference>
<comment type="similarity">
    <text evidence="2">Belongs to the rad17/RAD24 family.</text>
</comment>
<dbReference type="GO" id="GO:0003689">
    <property type="term" value="F:DNA clamp loader activity"/>
    <property type="evidence" value="ECO:0007669"/>
    <property type="project" value="TreeGrafter"/>
</dbReference>
<protein>
    <recommendedName>
        <fullName evidence="11">Cell cycle checkpoint protein RAD17</fullName>
    </recommendedName>
</protein>
<keyword evidence="5" id="KW-0067">ATP-binding</keyword>
<name>A0A9D3Y8U7_DREPO</name>
<dbReference type="PANTHER" id="PTHR12172">
    <property type="entry name" value="CELL CYCLE CHECKPOINT PROTEIN RAD17"/>
    <property type="match status" value="1"/>
</dbReference>
<evidence type="ECO:0008006" key="11">
    <source>
        <dbReference type="Google" id="ProtNLM"/>
    </source>
</evidence>
<gene>
    <name evidence="9" type="ORF">DPMN_083417</name>
</gene>
<organism evidence="9 10">
    <name type="scientific">Dreissena polymorpha</name>
    <name type="common">Zebra mussel</name>
    <name type="synonym">Mytilus polymorpha</name>
    <dbReference type="NCBI Taxonomy" id="45954"/>
    <lineage>
        <taxon>Eukaryota</taxon>
        <taxon>Metazoa</taxon>
        <taxon>Spiralia</taxon>
        <taxon>Lophotrochozoa</taxon>
        <taxon>Mollusca</taxon>
        <taxon>Bivalvia</taxon>
        <taxon>Autobranchia</taxon>
        <taxon>Heteroconchia</taxon>
        <taxon>Euheterodonta</taxon>
        <taxon>Imparidentia</taxon>
        <taxon>Neoheterodontei</taxon>
        <taxon>Myida</taxon>
        <taxon>Dreissenoidea</taxon>
        <taxon>Dreissenidae</taxon>
        <taxon>Dreissena</taxon>
    </lineage>
</organism>
<dbReference type="EMBL" id="JAIWYP010000016">
    <property type="protein sequence ID" value="KAH3695958.1"/>
    <property type="molecule type" value="Genomic_DNA"/>
</dbReference>
<evidence type="ECO:0000256" key="6">
    <source>
        <dbReference type="ARBA" id="ARBA00023242"/>
    </source>
</evidence>
<keyword evidence="7" id="KW-0131">Cell cycle</keyword>
<evidence type="ECO:0000256" key="2">
    <source>
        <dbReference type="ARBA" id="ARBA00006168"/>
    </source>
</evidence>
<comment type="subcellular location">
    <subcellularLocation>
        <location evidence="1">Nucleus</location>
    </subcellularLocation>
</comment>
<feature type="region of interest" description="Disordered" evidence="8">
    <location>
        <begin position="387"/>
        <end position="416"/>
    </location>
</feature>
<dbReference type="GO" id="GO:0005524">
    <property type="term" value="F:ATP binding"/>
    <property type="evidence" value="ECO:0007669"/>
    <property type="project" value="UniProtKB-KW"/>
</dbReference>
<evidence type="ECO:0000256" key="3">
    <source>
        <dbReference type="ARBA" id="ARBA00022741"/>
    </source>
</evidence>
<proteinExistence type="inferred from homology"/>